<dbReference type="RefSeq" id="WP_042518699.1">
    <property type="nucleotide sequence ID" value="NZ_JAXESS010000002.1"/>
</dbReference>
<feature type="transmembrane region" description="Helical" evidence="6">
    <location>
        <begin position="169"/>
        <end position="187"/>
    </location>
</feature>
<keyword evidence="5 6" id="KW-0472">Membrane</keyword>
<comment type="subcellular location">
    <subcellularLocation>
        <location evidence="1">Membrane</location>
        <topology evidence="1">Multi-pass membrane protein</topology>
    </subcellularLocation>
</comment>
<keyword evidence="8" id="KW-1185">Reference proteome</keyword>
<dbReference type="Pfam" id="PF03741">
    <property type="entry name" value="TerC"/>
    <property type="match status" value="1"/>
</dbReference>
<feature type="transmembrane region" description="Helical" evidence="6">
    <location>
        <begin position="116"/>
        <end position="134"/>
    </location>
</feature>
<evidence type="ECO:0000256" key="1">
    <source>
        <dbReference type="ARBA" id="ARBA00004141"/>
    </source>
</evidence>
<dbReference type="NCBIfam" id="TIGR03718">
    <property type="entry name" value="R_switched_Alx"/>
    <property type="match status" value="1"/>
</dbReference>
<evidence type="ECO:0000256" key="4">
    <source>
        <dbReference type="ARBA" id="ARBA00022989"/>
    </source>
</evidence>
<keyword evidence="3 6" id="KW-0812">Transmembrane</keyword>
<dbReference type="GO" id="GO:0016020">
    <property type="term" value="C:membrane"/>
    <property type="evidence" value="ECO:0007669"/>
    <property type="project" value="UniProtKB-SubCell"/>
</dbReference>
<dbReference type="EMBL" id="JXQK01000050">
    <property type="protein sequence ID" value="KIP62857.1"/>
    <property type="molecule type" value="Genomic_DNA"/>
</dbReference>
<dbReference type="InterPro" id="IPR022369">
    <property type="entry name" value="Integral_membrane_TerC_rswitch"/>
</dbReference>
<comment type="similarity">
    <text evidence="2">Belongs to the TerC family.</text>
</comment>
<organism evidence="7 8">
    <name type="scientific">Prevotella pectinovora</name>
    <dbReference type="NCBI Taxonomy" id="1602169"/>
    <lineage>
        <taxon>Bacteria</taxon>
        <taxon>Pseudomonadati</taxon>
        <taxon>Bacteroidota</taxon>
        <taxon>Bacteroidia</taxon>
        <taxon>Bacteroidales</taxon>
        <taxon>Prevotellaceae</taxon>
        <taxon>Prevotella</taxon>
    </lineage>
</organism>
<dbReference type="Proteomes" id="UP000032046">
    <property type="component" value="Unassembled WGS sequence"/>
</dbReference>
<sequence length="345" mass="39228">MELSEMLFLGGFVVFIAAILLLDMFVIDKKAHEVSIREAGTWTAVWIALALLFSVFLWFHGDMVHGIENFSDLQAVASRYASHLKLNPDDFESSLQQYRHYMTVSYISGYLIEKTLSVDNLFVMMMIFTSFGVGKNEYQHVLNWGILGAIVLRFVFIFLGAAIISRFDWVLLVFGAVLVYSGVKMYLNRNKKEEMDVEKHPLVRLLSKTGRIHPQFEGDKFFIRRAGRLLFTPLFVTVLVIEFSDLIFAFDSIPAVFSVSLDPYVVFFSNIFAILGLRAMFFLLAAIADRFRYLKLGVCVLLVFIGVKMLIHEFFEIDAISSLVFIVSVLVVSIGASLVVKRQTV</sequence>
<proteinExistence type="inferred from homology"/>
<feature type="transmembrane region" description="Helical" evidence="6">
    <location>
        <begin position="141"/>
        <end position="163"/>
    </location>
</feature>
<dbReference type="STRING" id="1602171.ST44_05220"/>
<keyword evidence="4 6" id="KW-1133">Transmembrane helix</keyword>
<protein>
    <submittedName>
        <fullName evidence="7">Membrane protein</fullName>
    </submittedName>
</protein>
<gene>
    <name evidence="7" type="ORF">ST44_05220</name>
</gene>
<evidence type="ECO:0000313" key="8">
    <source>
        <dbReference type="Proteomes" id="UP000032046"/>
    </source>
</evidence>
<comment type="caution">
    <text evidence="7">The sequence shown here is derived from an EMBL/GenBank/DDBJ whole genome shotgun (WGS) entry which is preliminary data.</text>
</comment>
<feature type="transmembrane region" description="Helical" evidence="6">
    <location>
        <begin position="265"/>
        <end position="286"/>
    </location>
</feature>
<evidence type="ECO:0000256" key="5">
    <source>
        <dbReference type="ARBA" id="ARBA00023136"/>
    </source>
</evidence>
<feature type="transmembrane region" description="Helical" evidence="6">
    <location>
        <begin position="317"/>
        <end position="340"/>
    </location>
</feature>
<dbReference type="GeneID" id="93483188"/>
<evidence type="ECO:0000313" key="7">
    <source>
        <dbReference type="EMBL" id="KIP62857.1"/>
    </source>
</evidence>
<name>A0A0D0HDG7_9BACT</name>
<feature type="transmembrane region" description="Helical" evidence="6">
    <location>
        <begin position="229"/>
        <end position="250"/>
    </location>
</feature>
<evidence type="ECO:0000256" key="3">
    <source>
        <dbReference type="ARBA" id="ARBA00022692"/>
    </source>
</evidence>
<dbReference type="InterPro" id="IPR005496">
    <property type="entry name" value="Integral_membrane_TerC"/>
</dbReference>
<feature type="transmembrane region" description="Helical" evidence="6">
    <location>
        <begin position="293"/>
        <end position="311"/>
    </location>
</feature>
<accession>A0A0D0HDG7</accession>
<dbReference type="PANTHER" id="PTHR30238">
    <property type="entry name" value="MEMBRANE BOUND PREDICTED REDOX MODULATOR"/>
    <property type="match status" value="1"/>
</dbReference>
<feature type="transmembrane region" description="Helical" evidence="6">
    <location>
        <begin position="6"/>
        <end position="27"/>
    </location>
</feature>
<dbReference type="PANTHER" id="PTHR30238:SF0">
    <property type="entry name" value="THYLAKOID MEMBRANE PROTEIN TERC, CHLOROPLASTIC"/>
    <property type="match status" value="1"/>
</dbReference>
<dbReference type="AlphaFoldDB" id="A0A0D0HDG7"/>
<reference evidence="7 8" key="1">
    <citation type="submission" date="2015-01" db="EMBL/GenBank/DDBJ databases">
        <title>Comparative genomics of non-oral Prevotella species.</title>
        <authorList>
            <person name="Accetto T."/>
            <person name="Nograsek B."/>
            <person name="Avgustin G."/>
        </authorList>
    </citation>
    <scope>NUCLEOTIDE SEQUENCE [LARGE SCALE GENOMIC DNA]</scope>
    <source>
        <strain evidence="7 8">P5-119</strain>
    </source>
</reference>
<evidence type="ECO:0000256" key="6">
    <source>
        <dbReference type="SAM" id="Phobius"/>
    </source>
</evidence>
<evidence type="ECO:0000256" key="2">
    <source>
        <dbReference type="ARBA" id="ARBA00007511"/>
    </source>
</evidence>
<feature type="transmembrane region" description="Helical" evidence="6">
    <location>
        <begin position="39"/>
        <end position="59"/>
    </location>
</feature>